<dbReference type="PROSITE" id="PS51257">
    <property type="entry name" value="PROKAR_LIPOPROTEIN"/>
    <property type="match status" value="1"/>
</dbReference>
<keyword evidence="1" id="KW-0732">Signal</keyword>
<reference evidence="2" key="2">
    <citation type="submission" date="2022-06" db="EMBL/GenBank/DDBJ databases">
        <title>Xiashengella guii gen. nov. sp. nov., a bacterium isolated form anaerobic digestion tank.</title>
        <authorList>
            <person name="Huang H."/>
        </authorList>
    </citation>
    <scope>NUCLEOTIDE SEQUENCE</scope>
    <source>
        <strain evidence="2">Ai-910</strain>
    </source>
</reference>
<feature type="chain" id="PRO_5039896552" evidence="1">
    <location>
        <begin position="23"/>
        <end position="248"/>
    </location>
</feature>
<protein>
    <submittedName>
        <fullName evidence="2">DUF4197 domain-containing protein</fullName>
    </submittedName>
</protein>
<accession>A0A9J6ZM13</accession>
<organism evidence="2 3">
    <name type="scientific">Xiashengella succiniciproducens</name>
    <dbReference type="NCBI Taxonomy" id="2949635"/>
    <lineage>
        <taxon>Bacteria</taxon>
        <taxon>Pseudomonadati</taxon>
        <taxon>Bacteroidota</taxon>
        <taxon>Bacteroidia</taxon>
        <taxon>Marinilabiliales</taxon>
        <taxon>Marinilabiliaceae</taxon>
        <taxon>Xiashengella</taxon>
    </lineage>
</organism>
<dbReference type="Proteomes" id="UP001056426">
    <property type="component" value="Chromosome"/>
</dbReference>
<proteinExistence type="predicted"/>
<reference evidence="2" key="1">
    <citation type="submission" date="2022-05" db="EMBL/GenBank/DDBJ databases">
        <authorList>
            <person name="Sun X."/>
        </authorList>
    </citation>
    <scope>NUCLEOTIDE SEQUENCE</scope>
    <source>
        <strain evidence="2">Ai-910</strain>
    </source>
</reference>
<dbReference type="AlphaFoldDB" id="A0A9J6ZM13"/>
<evidence type="ECO:0000313" key="2">
    <source>
        <dbReference type="EMBL" id="URW78574.1"/>
    </source>
</evidence>
<keyword evidence="3" id="KW-1185">Reference proteome</keyword>
<dbReference type="KEGG" id="alkq:M9189_06815"/>
<sequence>MIKKVIAIIISFCVLSSCTELLQVVQTLETNQALTQTEVVSGLKEALRVGSDSAAMKLAKLNGYYGDPAVKLLLPPEAAIITDNISRIPGGEKLVEDLILRINRAAEDAAREAAPVFLNAIRQMTIQDAFTILKGENNAATQYLKANTFNELFNLYQPKLKSSLDKKLVAGVSANETWNNLTGQWNKVAGSMVGQVAGFKKVEVQLDSYLTNKALDGIFLKLAEEEAEIRNDPAARVTEILKRVFGSR</sequence>
<feature type="signal peptide" evidence="1">
    <location>
        <begin position="1"/>
        <end position="22"/>
    </location>
</feature>
<evidence type="ECO:0000313" key="3">
    <source>
        <dbReference type="Proteomes" id="UP001056426"/>
    </source>
</evidence>
<evidence type="ECO:0000256" key="1">
    <source>
        <dbReference type="SAM" id="SignalP"/>
    </source>
</evidence>
<dbReference type="RefSeq" id="WP_250721938.1">
    <property type="nucleotide sequence ID" value="NZ_CP098400.1"/>
</dbReference>
<dbReference type="EMBL" id="CP098400">
    <property type="protein sequence ID" value="URW78574.1"/>
    <property type="molecule type" value="Genomic_DNA"/>
</dbReference>
<dbReference type="InterPro" id="IPR025245">
    <property type="entry name" value="DUF4197"/>
</dbReference>
<dbReference type="Pfam" id="PF13852">
    <property type="entry name" value="DUF4197"/>
    <property type="match status" value="1"/>
</dbReference>
<name>A0A9J6ZM13_9BACT</name>
<gene>
    <name evidence="2" type="ORF">M9189_06815</name>
</gene>